<dbReference type="SUPFAM" id="SSF53756">
    <property type="entry name" value="UDP-Glycosyltransferase/glycogen phosphorylase"/>
    <property type="match status" value="1"/>
</dbReference>
<feature type="transmembrane region" description="Helical" evidence="8">
    <location>
        <begin position="2408"/>
        <end position="2428"/>
    </location>
</feature>
<protein>
    <recommendedName>
        <fullName evidence="2">alpha-1,3-glucan synthase</fullName>
        <ecNumber evidence="2">2.4.1.183</ecNumber>
    </recommendedName>
</protein>
<comment type="catalytic activity">
    <reaction evidence="6">
        <text>[(1-&gt;3)-alpha-D-glucosyl](n) + UDP-alpha-D-glucose = [(1-&gt;3)-alpha-D-glucosyl](n+1) + UDP + H(+)</text>
        <dbReference type="Rhea" id="RHEA:19749"/>
        <dbReference type="Rhea" id="RHEA-COMP:11150"/>
        <dbReference type="Rhea" id="RHEA-COMP:11151"/>
        <dbReference type="ChEBI" id="CHEBI:15378"/>
        <dbReference type="ChEBI" id="CHEBI:28100"/>
        <dbReference type="ChEBI" id="CHEBI:58223"/>
        <dbReference type="ChEBI" id="CHEBI:58885"/>
        <dbReference type="EC" id="2.4.1.183"/>
    </reaction>
</comment>
<dbReference type="InterPro" id="IPR058654">
    <property type="entry name" value="Mok11-14/Ags1-like_TM"/>
</dbReference>
<dbReference type="InterPro" id="IPR013534">
    <property type="entry name" value="Starch_synth_cat_dom"/>
</dbReference>
<keyword evidence="8" id="KW-0472">Membrane</keyword>
<feature type="transmembrane region" description="Helical" evidence="8">
    <location>
        <begin position="2225"/>
        <end position="2245"/>
    </location>
</feature>
<dbReference type="EC" id="2.4.1.183" evidence="2"/>
<keyword evidence="8" id="KW-0812">Transmembrane</keyword>
<dbReference type="InterPro" id="IPR058659">
    <property type="entry name" value="Mok11-13/Ags1-like_CBM"/>
</dbReference>
<feature type="domain" description="Glycosyl hydrolase family 13 catalytic" evidence="10">
    <location>
        <begin position="64"/>
        <end position="520"/>
    </location>
</feature>
<comment type="similarity">
    <text evidence="1">Belongs to the glycosyltransferase group 1 family.</text>
</comment>
<organism evidence="11 12">
    <name type="scientific">Lineolata rhizophorae</name>
    <dbReference type="NCBI Taxonomy" id="578093"/>
    <lineage>
        <taxon>Eukaryota</taxon>
        <taxon>Fungi</taxon>
        <taxon>Dikarya</taxon>
        <taxon>Ascomycota</taxon>
        <taxon>Pezizomycotina</taxon>
        <taxon>Dothideomycetes</taxon>
        <taxon>Dothideomycetes incertae sedis</taxon>
        <taxon>Lineolatales</taxon>
        <taxon>Lineolataceae</taxon>
        <taxon>Lineolata</taxon>
    </lineage>
</organism>
<feature type="region of interest" description="Disordered" evidence="7">
    <location>
        <begin position="1814"/>
        <end position="1856"/>
    </location>
</feature>
<dbReference type="InterPro" id="IPR058656">
    <property type="entry name" value="Mok11-13/Ags1-like_GH"/>
</dbReference>
<feature type="chain" id="PRO_5025401191" description="alpha-1,3-glucan synthase" evidence="9">
    <location>
        <begin position="19"/>
        <end position="2436"/>
    </location>
</feature>
<dbReference type="Pfam" id="PF08323">
    <property type="entry name" value="Glyco_transf_5"/>
    <property type="match status" value="1"/>
</dbReference>
<evidence type="ECO:0000259" key="10">
    <source>
        <dbReference type="SMART" id="SM00642"/>
    </source>
</evidence>
<keyword evidence="4" id="KW-0808">Transferase</keyword>
<dbReference type="Pfam" id="PF26111">
    <property type="entry name" value="Ig_Mok13"/>
    <property type="match status" value="1"/>
</dbReference>
<dbReference type="InterPro" id="IPR058655">
    <property type="entry name" value="Mok11-14/Ags1-like"/>
</dbReference>
<feature type="transmembrane region" description="Helical" evidence="8">
    <location>
        <begin position="2069"/>
        <end position="2092"/>
    </location>
</feature>
<feature type="region of interest" description="Disordered" evidence="7">
    <location>
        <begin position="1670"/>
        <end position="1780"/>
    </location>
</feature>
<dbReference type="OrthoDB" id="512920at2759"/>
<dbReference type="SMART" id="SM00642">
    <property type="entry name" value="Aamy"/>
    <property type="match status" value="1"/>
</dbReference>
<dbReference type="Pfam" id="PF26122">
    <property type="entry name" value="CBM_Mok13"/>
    <property type="match status" value="1"/>
</dbReference>
<dbReference type="InterPro" id="IPR017853">
    <property type="entry name" value="GH"/>
</dbReference>
<evidence type="ECO:0000256" key="6">
    <source>
        <dbReference type="ARBA" id="ARBA00048960"/>
    </source>
</evidence>
<dbReference type="FunFam" id="3.20.20.80:FF:000073">
    <property type="entry name" value="Alpha-1,3-glucan synthase Ags2"/>
    <property type="match status" value="1"/>
</dbReference>
<dbReference type="SUPFAM" id="SSF51445">
    <property type="entry name" value="(Trans)glycosidases"/>
    <property type="match status" value="1"/>
</dbReference>
<feature type="transmembrane region" description="Helical" evidence="8">
    <location>
        <begin position="2146"/>
        <end position="2167"/>
    </location>
</feature>
<reference evidence="11" key="1">
    <citation type="journal article" date="2020" name="Stud. Mycol.">
        <title>101 Dothideomycetes genomes: a test case for predicting lifestyles and emergence of pathogens.</title>
        <authorList>
            <person name="Haridas S."/>
            <person name="Albert R."/>
            <person name="Binder M."/>
            <person name="Bloem J."/>
            <person name="Labutti K."/>
            <person name="Salamov A."/>
            <person name="Andreopoulos B."/>
            <person name="Baker S."/>
            <person name="Barry K."/>
            <person name="Bills G."/>
            <person name="Bluhm B."/>
            <person name="Cannon C."/>
            <person name="Castanera R."/>
            <person name="Culley D."/>
            <person name="Daum C."/>
            <person name="Ezra D."/>
            <person name="Gonzalez J."/>
            <person name="Henrissat B."/>
            <person name="Kuo A."/>
            <person name="Liang C."/>
            <person name="Lipzen A."/>
            <person name="Lutzoni F."/>
            <person name="Magnuson J."/>
            <person name="Mondo S."/>
            <person name="Nolan M."/>
            <person name="Ohm R."/>
            <person name="Pangilinan J."/>
            <person name="Park H.-J."/>
            <person name="Ramirez L."/>
            <person name="Alfaro M."/>
            <person name="Sun H."/>
            <person name="Tritt A."/>
            <person name="Yoshinaga Y."/>
            <person name="Zwiers L.-H."/>
            <person name="Turgeon B."/>
            <person name="Goodwin S."/>
            <person name="Spatafora J."/>
            <person name="Crous P."/>
            <person name="Grigoriev I."/>
        </authorList>
    </citation>
    <scope>NUCLEOTIDE SEQUENCE</scope>
    <source>
        <strain evidence="11">ATCC 16933</strain>
    </source>
</reference>
<dbReference type="Pfam" id="PF26127">
    <property type="entry name" value="12TM_Mok13"/>
    <property type="match status" value="1"/>
</dbReference>
<dbReference type="GO" id="GO:0047657">
    <property type="term" value="F:alpha-1,3-glucan synthase activity"/>
    <property type="evidence" value="ECO:0007669"/>
    <property type="project" value="UniProtKB-EC"/>
</dbReference>
<dbReference type="InterPro" id="IPR006047">
    <property type="entry name" value="GH13_cat_dom"/>
</dbReference>
<dbReference type="InterPro" id="IPR058658">
    <property type="entry name" value="Mok11-13/Ags1-like_Ig_2"/>
</dbReference>
<proteinExistence type="inferred from homology"/>
<dbReference type="CDD" id="cd11323">
    <property type="entry name" value="AmyAc_AGS"/>
    <property type="match status" value="1"/>
</dbReference>
<name>A0A6A6P2B2_9PEZI</name>
<dbReference type="Pfam" id="PF00534">
    <property type="entry name" value="Glycos_transf_1"/>
    <property type="match status" value="1"/>
</dbReference>
<evidence type="ECO:0000256" key="2">
    <source>
        <dbReference type="ARBA" id="ARBA00012688"/>
    </source>
</evidence>
<dbReference type="Pfam" id="PF26114">
    <property type="entry name" value="Ig_2_Mok13"/>
    <property type="match status" value="1"/>
</dbReference>
<dbReference type="GO" id="GO:0009277">
    <property type="term" value="C:fungal-type cell wall"/>
    <property type="evidence" value="ECO:0007669"/>
    <property type="project" value="TreeGrafter"/>
</dbReference>
<keyword evidence="5" id="KW-0961">Cell wall biogenesis/degradation</keyword>
<dbReference type="Proteomes" id="UP000799766">
    <property type="component" value="Unassembled WGS sequence"/>
</dbReference>
<feature type="transmembrane region" description="Helical" evidence="8">
    <location>
        <begin position="2257"/>
        <end position="2281"/>
    </location>
</feature>
<keyword evidence="3" id="KW-0328">Glycosyltransferase</keyword>
<evidence type="ECO:0000256" key="1">
    <source>
        <dbReference type="ARBA" id="ARBA00006122"/>
    </source>
</evidence>
<dbReference type="EMBL" id="MU001678">
    <property type="protein sequence ID" value="KAF2458155.1"/>
    <property type="molecule type" value="Genomic_DNA"/>
</dbReference>
<dbReference type="FunFam" id="3.40.50.2000:FF:000058">
    <property type="entry name" value="Alpha-1,3-glucan synthase Ags1"/>
    <property type="match status" value="1"/>
</dbReference>
<keyword evidence="12" id="KW-1185">Reference proteome</keyword>
<dbReference type="Pfam" id="PF00128">
    <property type="entry name" value="Alpha-amylase"/>
    <property type="match status" value="1"/>
</dbReference>
<evidence type="ECO:0000313" key="11">
    <source>
        <dbReference type="EMBL" id="KAF2458155.1"/>
    </source>
</evidence>
<evidence type="ECO:0000256" key="9">
    <source>
        <dbReference type="SAM" id="SignalP"/>
    </source>
</evidence>
<gene>
    <name evidence="11" type="ORF">BDY21DRAFT_214196</name>
</gene>
<dbReference type="PANTHER" id="PTHR47182:SF2">
    <property type="entry name" value="CELL WALL ALPHA-1,3-GLUCAN SYNTHASE AGS1"/>
    <property type="match status" value="1"/>
</dbReference>
<evidence type="ECO:0000256" key="7">
    <source>
        <dbReference type="SAM" id="MobiDB-lite"/>
    </source>
</evidence>
<dbReference type="InterPro" id="IPR058657">
    <property type="entry name" value="Mok11-13/Ags1-like_Ig"/>
</dbReference>
<evidence type="ECO:0000313" key="12">
    <source>
        <dbReference type="Proteomes" id="UP000799766"/>
    </source>
</evidence>
<dbReference type="PANTHER" id="PTHR47182">
    <property type="entry name" value="CELL WALL ALPHA-1,3-GLUCAN SYNTHASE AGS1-RELATED"/>
    <property type="match status" value="1"/>
</dbReference>
<dbReference type="FunFam" id="3.40.50.2000:FF:000052">
    <property type="entry name" value="Alpha-1,3-glucan synthase Ags2"/>
    <property type="match status" value="1"/>
</dbReference>
<evidence type="ECO:0000256" key="4">
    <source>
        <dbReference type="ARBA" id="ARBA00022679"/>
    </source>
</evidence>
<feature type="transmembrane region" description="Helical" evidence="8">
    <location>
        <begin position="2361"/>
        <end position="2380"/>
    </location>
</feature>
<dbReference type="Gene3D" id="3.40.50.2000">
    <property type="entry name" value="Glycogen Phosphorylase B"/>
    <property type="match status" value="2"/>
</dbReference>
<evidence type="ECO:0000256" key="3">
    <source>
        <dbReference type="ARBA" id="ARBA00022676"/>
    </source>
</evidence>
<feature type="transmembrane region" description="Helical" evidence="8">
    <location>
        <begin position="2179"/>
        <end position="2205"/>
    </location>
</feature>
<feature type="transmembrane region" description="Helical" evidence="8">
    <location>
        <begin position="2104"/>
        <end position="2125"/>
    </location>
</feature>
<dbReference type="CDD" id="cd03791">
    <property type="entry name" value="GT5_Glycogen_synthase_DULL1-like"/>
    <property type="match status" value="1"/>
</dbReference>
<sequence length="2436" mass="272616">MKAIVSWIVIAGVGSVSGLRYDGDHIDHNLNQNETAVSPLDYWGKWPDHEFHPSPENWRFPFYTLFLDRFVNGDVTNDDINGTVFEHDIMSNQLRHGGDVAGLVDSLDYLQGMGIKGIYIAGSPFINAPWGADSYSPLDMTLLDKHFATITQWRAAIDEIHRRGMYVLFDNTMATMGDLIGFKGYLNDTTPFTLEEHEVQWKSNRHYLDFEWSNDYNETCEYPRFWLETGFLVGSDVTDRMNGCYDSEFDQYGDTEAFGVFPDWQRQLSKFASVQDRLREWRPTVLDKIKHFSCITINMLDIDGYRIDKALQVTVDAQAEWSEHMRECARAVGKENFFIPGEITGGNTLGSIYLGRGRQPDMLPENITQAVTLTNDSDPGYFVRDHGKSALDSGAFHYSIYRSLTRFLGLDGNLAAGYDIPVHWVNGFNNMLLTNDFINANTGKFDPRHMYGATNQDVFRWPTIRNGTERMLLAMFVTTIHLPGIPLLLWGEEQAFYVLDNTADNYIFGRQAMSPALAWQNHGCYSLGSKQYFQWPIESGLDGCNDDSVSLDHRDPAHPIRNIVKAMYHMREQYPVLNDGAFLQLLSNQTRDIQYPGSNGTVTETGLFSVLRSQYPDVQDLSEEGERGNQSVWLLYHNDNATVNYEFDCSDNETALIAPFDEGTTVKNLFYPHEEITLKASTKKLGIDGSAEFNGCLDNLTMAMYEYKAYVPKDVFIGPPPMITKFVPGHDARVLSTVAPGKQEEVDVEFHFSAEMDCESVTNSLIINSTTEDLRIARLVEDSVECSVVDTEIDNTYVGGIPTTWKWKGRLENVSNGVHALTIDNATTFDDNPVPTNAKDRFLFRIGQPDNPMVFAREANYTRALLHKHEGNDTLFVSHKAAGADKWRYSLNWGSSWSEWADYHGGNDTLENQEWSGTSRQRWDHEHIVLQYYTKAGGSADVMQHGDLDRDNDPPRRFPHLFAHGPFNQYGFDAGLRNEFHLEENGRWEYHFMGEWPAEFQVNVWGMNPDGQPDQTGVFGDVDGDGVLDKLPPSSLAQLLVNLSDVPPAPYLAWRMSLNDGNYRYDLIPVGNRWQQLVLYVLLWIVPVLTGGLAVWLYTQSFYAVKFNEVGVTEKKSLIPDTIRKAGKTLFEKRRSGETISLVRTPANNSAVDLPQSSAGLGKRRCVLIATMEYDIEDWGIKIKIGGLGVMAQLMGKNLGHQDLIWVVPCVGGIDYPVDRPAESMRVKVLGKAYEVQVQYHTLRNITYVLLDAPIFRKQTKSEPYPARMDDLESAIYYSAWNSCIAEAIKRFPVDLYHINDYHGAVAPLHLLPETVPCCLSLHNAEFQGLWPMRTDKEQKEVSEVFDLDLETVREYVQFGSVFNLLHAGASYLRVHQKGFGAVGVSNKYGKRSFARYPIFWGLSKVGKLPNPDPSDTAEWDGKLPNEKDIKVDPVFEAGRPELRKQAQEWAGLNQDPDAELFVFVGRWSMQKGIDLIADVFPPILEQNPKVQLICIGPVIDLYGKFAALKLGKMMEKYPGRVYSKPEFTALPPFIFSGAEFALIPSRDEPFGLVAVEFGRKGALGVGCRVGGLGHCPGWWATVESTSTTHMLQQFKQAIEEAIASDQPTRALMRARAAKQRFPVAQWVESLEALQSSAIKIHEKERKSKGRPTSSWSRKSLELPWHEVPDDIAVPPVPGSLDTPNGPSAYNSPTATGYNTPNGSRSRAQSMSRRSDDANGLNLSPSPEGNSPPRESRQSLTQEEPSSSGLKRTLSLGYKAGPGHDVAENGRRRLRKRNPSSVIGVAISEAETEDDQAVDAPREDLEYTLTREEAEAGRRNNGLLPSFPLASAQPGTPRAVSIPTTPNPTTPAQGPGDSLLAPPSAPFMHVSFNQSRNSVLSLDSVTGGKTDFKLQKVDPFFTDSTGEFYSDFGKKLDDLNGKTSESHLCIEEFLVKSERLWFDRFRDARLGRTQPSTPATSIYRGKKGASTTIEPMTASEPDEDFDEFLLGKDYKPPNGLKKYLQIKVGDWPLYSFFLAFGQIVSANSYQITLLTGEVGQTAEKLYVIASIYLGTSIIWWFLFRRLKSVYVLSLPFLFYGLAFFFIGLAPFAGTNLSKVWVQNVATGLYATASSSGSIFFAMNFGDEGGAPVKDWVYRASTIQGTQQIYVVALWYWGSTLAAATASGRKPQTGIASQPVMAAIAIPIAVLFWAVGTIVFAGLPDFYRQRPGKVPSFYKSLARRKIILWFFATVILQNYFLSAPYGRNWQYLWSSNNAPAWAIALLVFTFFIGVWGLFLWIFSILSKDHSWILPIFAIGLGAPRWCQMLWGTSSIGMYIPWASGHVGSALAGRSLWLWLGVLDTVQGVGLGMILLQTLTRIHVAFTLIAAQVLGSVATILARATAPNKLGPGDVFPDFSEGAIAGLSKFWFWIALAFQLVICVGFFKFFRKEQLAKP</sequence>
<feature type="signal peptide" evidence="9">
    <location>
        <begin position="1"/>
        <end position="18"/>
    </location>
</feature>
<feature type="transmembrane region" description="Helical" evidence="8">
    <location>
        <begin position="2290"/>
        <end position="2309"/>
    </location>
</feature>
<feature type="compositionally biased region" description="Polar residues" evidence="7">
    <location>
        <begin position="1682"/>
        <end position="1703"/>
    </location>
</feature>
<feature type="transmembrane region" description="Helical" evidence="8">
    <location>
        <begin position="2334"/>
        <end position="2354"/>
    </location>
</feature>
<feature type="compositionally biased region" description="Polar residues" evidence="7">
    <location>
        <begin position="1738"/>
        <end position="1750"/>
    </location>
</feature>
<dbReference type="GO" id="GO:0070600">
    <property type="term" value="P:fungal-type cell wall (1-&gt;3)-alpha-glucan biosynthetic process"/>
    <property type="evidence" value="ECO:0007669"/>
    <property type="project" value="TreeGrafter"/>
</dbReference>
<evidence type="ECO:0000256" key="8">
    <source>
        <dbReference type="SAM" id="Phobius"/>
    </source>
</evidence>
<dbReference type="Pfam" id="PF26108">
    <property type="entry name" value="GH_Mok13"/>
    <property type="match status" value="1"/>
</dbReference>
<accession>A0A6A6P2B2</accession>
<keyword evidence="9" id="KW-0732">Signal</keyword>
<feature type="transmembrane region" description="Helical" evidence="8">
    <location>
        <begin position="2045"/>
        <end position="2062"/>
    </location>
</feature>
<dbReference type="InterPro" id="IPR001296">
    <property type="entry name" value="Glyco_trans_1"/>
</dbReference>
<evidence type="ECO:0000256" key="5">
    <source>
        <dbReference type="ARBA" id="ARBA00023316"/>
    </source>
</evidence>
<keyword evidence="8" id="KW-1133">Transmembrane helix</keyword>
<dbReference type="Gene3D" id="3.20.20.80">
    <property type="entry name" value="Glycosidases"/>
    <property type="match status" value="1"/>
</dbReference>